<keyword evidence="6" id="KW-0325">Glycoprotein</keyword>
<accession>A0A9Q0YVR8</accession>
<evidence type="ECO:0000256" key="5">
    <source>
        <dbReference type="ARBA" id="ARBA00023136"/>
    </source>
</evidence>
<reference evidence="8" key="1">
    <citation type="submission" date="2022-11" db="EMBL/GenBank/DDBJ databases">
        <authorList>
            <person name="Hyden B.L."/>
            <person name="Feng K."/>
            <person name="Yates T."/>
            <person name="Jawdy S."/>
            <person name="Smart L.B."/>
            <person name="Muchero W."/>
        </authorList>
    </citation>
    <scope>NUCLEOTIDE SEQUENCE</scope>
    <source>
        <tissue evidence="8">Shoot tip</tissue>
    </source>
</reference>
<keyword evidence="2" id="KW-0433">Leucine-rich repeat</keyword>
<organism evidence="8 9">
    <name type="scientific">Salix purpurea</name>
    <name type="common">Purple osier willow</name>
    <dbReference type="NCBI Taxonomy" id="77065"/>
    <lineage>
        <taxon>Eukaryota</taxon>
        <taxon>Viridiplantae</taxon>
        <taxon>Streptophyta</taxon>
        <taxon>Embryophyta</taxon>
        <taxon>Tracheophyta</taxon>
        <taxon>Spermatophyta</taxon>
        <taxon>Magnoliopsida</taxon>
        <taxon>eudicotyledons</taxon>
        <taxon>Gunneridae</taxon>
        <taxon>Pentapetalae</taxon>
        <taxon>rosids</taxon>
        <taxon>fabids</taxon>
        <taxon>Malpighiales</taxon>
        <taxon>Salicaceae</taxon>
        <taxon>Saliceae</taxon>
        <taxon>Salix</taxon>
    </lineage>
</organism>
<dbReference type="Gene3D" id="3.80.10.10">
    <property type="entry name" value="Ribonuclease Inhibitor"/>
    <property type="match status" value="1"/>
</dbReference>
<dbReference type="GO" id="GO:0016301">
    <property type="term" value="F:kinase activity"/>
    <property type="evidence" value="ECO:0007669"/>
    <property type="project" value="UniProtKB-KW"/>
</dbReference>
<reference evidence="8" key="2">
    <citation type="journal article" date="2023" name="Int. J. Mol. Sci.">
        <title>De Novo Assembly and Annotation of 11 Diverse Shrub Willow (Salix) Genomes Reveals Novel Gene Organization in Sex-Linked Regions.</title>
        <authorList>
            <person name="Hyden B."/>
            <person name="Feng K."/>
            <person name="Yates T.B."/>
            <person name="Jawdy S."/>
            <person name="Cereghino C."/>
            <person name="Smart L.B."/>
            <person name="Muchero W."/>
        </authorList>
    </citation>
    <scope>NUCLEOTIDE SEQUENCE</scope>
    <source>
        <tissue evidence="8">Shoot tip</tissue>
    </source>
</reference>
<evidence type="ECO:0000256" key="6">
    <source>
        <dbReference type="ARBA" id="ARBA00023180"/>
    </source>
</evidence>
<evidence type="ECO:0000256" key="3">
    <source>
        <dbReference type="ARBA" id="ARBA00022729"/>
    </source>
</evidence>
<gene>
    <name evidence="8" type="ORF">OIU79_008164</name>
</gene>
<name>A0A9Q0YVR8_SALPP</name>
<keyword evidence="3" id="KW-0732">Signal</keyword>
<feature type="region of interest" description="Disordered" evidence="7">
    <location>
        <begin position="215"/>
        <end position="236"/>
    </location>
</feature>
<dbReference type="FunFam" id="3.80.10.10:FF:000041">
    <property type="entry name" value="LRR receptor-like serine/threonine-protein kinase ERECTA"/>
    <property type="match status" value="1"/>
</dbReference>
<dbReference type="EMBL" id="JAPFFK010000015">
    <property type="protein sequence ID" value="KAJ6711884.1"/>
    <property type="molecule type" value="Genomic_DNA"/>
</dbReference>
<comment type="subcellular location">
    <subcellularLocation>
        <location evidence="1">Membrane</location>
    </subcellularLocation>
</comment>
<protein>
    <submittedName>
        <fullName evidence="8">LEUCINE-RICH REPEAT PROTEIN KINASE FAMILY PROTEIN</fullName>
    </submittedName>
</protein>
<dbReference type="Proteomes" id="UP001151532">
    <property type="component" value="Chromosome 1"/>
</dbReference>
<evidence type="ECO:0000313" key="9">
    <source>
        <dbReference type="Proteomes" id="UP001151532"/>
    </source>
</evidence>
<proteinExistence type="predicted"/>
<evidence type="ECO:0000256" key="2">
    <source>
        <dbReference type="ARBA" id="ARBA00022614"/>
    </source>
</evidence>
<feature type="compositionally biased region" description="Low complexity" evidence="7">
    <location>
        <begin position="222"/>
        <end position="232"/>
    </location>
</feature>
<evidence type="ECO:0000256" key="4">
    <source>
        <dbReference type="ARBA" id="ARBA00022737"/>
    </source>
</evidence>
<evidence type="ECO:0000256" key="1">
    <source>
        <dbReference type="ARBA" id="ARBA00004370"/>
    </source>
</evidence>
<dbReference type="PANTHER" id="PTHR48007:SF38">
    <property type="entry name" value="LEUCINE-RICH REPEAT PROTEIN KINASE FAMILY PROTEIN"/>
    <property type="match status" value="1"/>
</dbReference>
<dbReference type="PANTHER" id="PTHR48007">
    <property type="entry name" value="LEUCINE-RICH REPEAT RECEPTOR-LIKE PROTEIN KINASE PXC1"/>
    <property type="match status" value="1"/>
</dbReference>
<dbReference type="InterPro" id="IPR046959">
    <property type="entry name" value="PRK1-6/SRF4-like"/>
</dbReference>
<dbReference type="InterPro" id="IPR032675">
    <property type="entry name" value="LRR_dom_sf"/>
</dbReference>
<keyword evidence="5" id="KW-0472">Membrane</keyword>
<keyword evidence="8" id="KW-0808">Transferase</keyword>
<evidence type="ECO:0000256" key="7">
    <source>
        <dbReference type="SAM" id="MobiDB-lite"/>
    </source>
</evidence>
<dbReference type="OrthoDB" id="418615at2759"/>
<keyword evidence="9" id="KW-1185">Reference proteome</keyword>
<keyword evidence="8" id="KW-0418">Kinase</keyword>
<comment type="caution">
    <text evidence="8">The sequence shown here is derived from an EMBL/GenBank/DDBJ whole genome shotgun (WGS) entry which is preliminary data.</text>
</comment>
<dbReference type="Pfam" id="PF13855">
    <property type="entry name" value="LRR_8"/>
    <property type="match status" value="1"/>
</dbReference>
<dbReference type="GO" id="GO:0016020">
    <property type="term" value="C:membrane"/>
    <property type="evidence" value="ECO:0007669"/>
    <property type="project" value="UniProtKB-SubCell"/>
</dbReference>
<keyword evidence="4" id="KW-0677">Repeat</keyword>
<dbReference type="InterPro" id="IPR001611">
    <property type="entry name" value="Leu-rich_rpt"/>
</dbReference>
<dbReference type="SUPFAM" id="SSF52058">
    <property type="entry name" value="L domain-like"/>
    <property type="match status" value="1"/>
</dbReference>
<dbReference type="AlphaFoldDB" id="A0A9Q0YVR8"/>
<evidence type="ECO:0000313" key="8">
    <source>
        <dbReference type="EMBL" id="KAJ6711884.1"/>
    </source>
</evidence>
<sequence length="274" mass="28938">MGLSGTIDVDALAAIHGLRSLSFAYNSFTGAIPQLNRLGYLKAMYLRGNRFSGEIPPDFFSKMKSLKKVWLSNNKFTGRIPPSLAELPRLSELHLEKNQFSGSIPPIDQPTLMSFNVSNDKLEGEIPPNLAIFNYSSFDRNDHLCGDKSGRGCENTAQTSSESPTGAGLDADMMVRKDSDHSNNNVIKTVGGGASNGNAAAAAALEVQVSLSNRSKGMGATKKMGSSRKGSNNGRGGVGELVIVNTEKGAFGLPDLMKASAEVLGNGGMGSSYV</sequence>